<dbReference type="Proteomes" id="UP001153069">
    <property type="component" value="Unassembled WGS sequence"/>
</dbReference>
<feature type="compositionally biased region" description="Polar residues" evidence="1">
    <location>
        <begin position="65"/>
        <end position="74"/>
    </location>
</feature>
<protein>
    <submittedName>
        <fullName evidence="2">Uncharacterized protein</fullName>
    </submittedName>
</protein>
<feature type="region of interest" description="Disordered" evidence="1">
    <location>
        <begin position="35"/>
        <end position="232"/>
    </location>
</feature>
<accession>A0A9N8EAC1</accession>
<sequence>MANYQWTSSGAGAKKATTSDALSLALTRYRAAKPVAAPSPVTKGATAMVGTVSKDPPGRPLKSCLKSSSHTQSADLGPNSDVDDMGIIHSLRKGGTPSRAKSTPVLDREGQALRRQNRRRRRQKRVSDPNVFVPPKGILKKTSSYQSMRFMSEPPPPKSMTPRKSVSFTGLSRCRWESDGSDPNLKAKTTAANQEVVPSSKGNFAWGSNQSSKKAATKSLSTSSLSRLRQELSTKKKKYGSLAACAPTKPSRTSSDDGHCRGTNPFQASLEDFQSVLAQSTRPQLSTPKPFNTAPLLPRRQGSFDHEEELLFSRTVLQLKAQETKANDLDDAKPTIPRARQAPSIPNRRGSMEHDNQSLSPVPAPDRKIFQGVAANDFVTTKSVQYRPPSMPVRKQSKEHHGHEVQLSNPFPLVA</sequence>
<feature type="region of interest" description="Disordered" evidence="1">
    <location>
        <begin position="325"/>
        <end position="366"/>
    </location>
</feature>
<feature type="region of interest" description="Disordered" evidence="1">
    <location>
        <begin position="244"/>
        <end position="266"/>
    </location>
</feature>
<feature type="region of interest" description="Disordered" evidence="1">
    <location>
        <begin position="381"/>
        <end position="415"/>
    </location>
</feature>
<name>A0A9N8EAC1_9STRA</name>
<dbReference type="EMBL" id="CAICTM010000721">
    <property type="protein sequence ID" value="CAB9515551.1"/>
    <property type="molecule type" value="Genomic_DNA"/>
</dbReference>
<evidence type="ECO:0000256" key="1">
    <source>
        <dbReference type="SAM" id="MobiDB-lite"/>
    </source>
</evidence>
<gene>
    <name evidence="2" type="ORF">SEMRO_722_G192960.1</name>
</gene>
<feature type="compositionally biased region" description="Basic residues" evidence="1">
    <location>
        <begin position="115"/>
        <end position="124"/>
    </location>
</feature>
<dbReference type="AlphaFoldDB" id="A0A9N8EAC1"/>
<organism evidence="2 3">
    <name type="scientific">Seminavis robusta</name>
    <dbReference type="NCBI Taxonomy" id="568900"/>
    <lineage>
        <taxon>Eukaryota</taxon>
        <taxon>Sar</taxon>
        <taxon>Stramenopiles</taxon>
        <taxon>Ochrophyta</taxon>
        <taxon>Bacillariophyta</taxon>
        <taxon>Bacillariophyceae</taxon>
        <taxon>Bacillariophycidae</taxon>
        <taxon>Naviculales</taxon>
        <taxon>Naviculaceae</taxon>
        <taxon>Seminavis</taxon>
    </lineage>
</organism>
<feature type="region of interest" description="Disordered" evidence="1">
    <location>
        <begin position="278"/>
        <end position="299"/>
    </location>
</feature>
<proteinExistence type="predicted"/>
<comment type="caution">
    <text evidence="2">The sequence shown here is derived from an EMBL/GenBank/DDBJ whole genome shotgun (WGS) entry which is preliminary data.</text>
</comment>
<reference evidence="2" key="1">
    <citation type="submission" date="2020-06" db="EMBL/GenBank/DDBJ databases">
        <authorList>
            <consortium name="Plant Systems Biology data submission"/>
        </authorList>
    </citation>
    <scope>NUCLEOTIDE SEQUENCE</scope>
    <source>
        <strain evidence="2">D6</strain>
    </source>
</reference>
<feature type="compositionally biased region" description="Low complexity" evidence="1">
    <location>
        <begin position="211"/>
        <end position="227"/>
    </location>
</feature>
<feature type="compositionally biased region" description="Polar residues" evidence="1">
    <location>
        <begin position="278"/>
        <end position="290"/>
    </location>
</feature>
<feature type="compositionally biased region" description="Polar residues" evidence="1">
    <location>
        <begin position="190"/>
        <end position="210"/>
    </location>
</feature>
<evidence type="ECO:0000313" key="2">
    <source>
        <dbReference type="EMBL" id="CAB9515551.1"/>
    </source>
</evidence>
<keyword evidence="3" id="KW-1185">Reference proteome</keyword>
<evidence type="ECO:0000313" key="3">
    <source>
        <dbReference type="Proteomes" id="UP001153069"/>
    </source>
</evidence>